<organism evidence="2 3">
    <name type="scientific">Parascedosporium putredinis</name>
    <dbReference type="NCBI Taxonomy" id="1442378"/>
    <lineage>
        <taxon>Eukaryota</taxon>
        <taxon>Fungi</taxon>
        <taxon>Dikarya</taxon>
        <taxon>Ascomycota</taxon>
        <taxon>Pezizomycotina</taxon>
        <taxon>Sordariomycetes</taxon>
        <taxon>Hypocreomycetidae</taxon>
        <taxon>Microascales</taxon>
        <taxon>Microascaceae</taxon>
        <taxon>Parascedosporium</taxon>
    </lineage>
</organism>
<dbReference type="EMBL" id="CALLCH030000005">
    <property type="protein sequence ID" value="CAI4212679.1"/>
    <property type="molecule type" value="Genomic_DNA"/>
</dbReference>
<dbReference type="Proteomes" id="UP000838763">
    <property type="component" value="Unassembled WGS sequence"/>
</dbReference>
<evidence type="ECO:0000256" key="1">
    <source>
        <dbReference type="SAM" id="MobiDB-lite"/>
    </source>
</evidence>
<feature type="compositionally biased region" description="Low complexity" evidence="1">
    <location>
        <begin position="149"/>
        <end position="181"/>
    </location>
</feature>
<evidence type="ECO:0000313" key="3">
    <source>
        <dbReference type="Proteomes" id="UP000838763"/>
    </source>
</evidence>
<dbReference type="AlphaFoldDB" id="A0A9P1GXQ4"/>
<dbReference type="OrthoDB" id="5240060at2759"/>
<proteinExistence type="predicted"/>
<gene>
    <name evidence="2" type="ORF">PPNO1_LOCUS2432</name>
</gene>
<sequence length="340" mass="35555">MAEDFGGRKVTGQQNIFYTDDIYSTGGGLARLHSRPGSGHPTARVLTFTVVVTAAPTVRARKDRDSRLGSQAGLAQPSLPAQMGALADNQAALEGTGTVARVGSGPGSQVTPILPSGLEGPNAPTAPYCRHHSAPPQPGVSRVPRGHKVATPSESSTSEAPASSTVTSDTSSATPTPTASPQPECQEIDGNFENGVEDPWYISNQMTADSSTVLEYEPSDSGYAFALIPSQRDSSQVYLNQPLPTCSNTPITVTLQIRFFYEFAAEAVGCKITAGLAGSPTGAAEIIEDDTNQGAWLEYVGTPFEYTLQSYTLFTVALSCAGDAEPGNPAIHISNISVYP</sequence>
<reference evidence="2" key="1">
    <citation type="submission" date="2022-11" db="EMBL/GenBank/DDBJ databases">
        <authorList>
            <person name="Scott C."/>
            <person name="Bruce N."/>
        </authorList>
    </citation>
    <scope>NUCLEOTIDE SEQUENCE</scope>
</reference>
<accession>A0A9P1GXQ4</accession>
<name>A0A9P1GXQ4_9PEZI</name>
<keyword evidence="3" id="KW-1185">Reference proteome</keyword>
<evidence type="ECO:0000313" key="2">
    <source>
        <dbReference type="EMBL" id="CAI4212679.1"/>
    </source>
</evidence>
<comment type="caution">
    <text evidence="2">The sequence shown here is derived from an EMBL/GenBank/DDBJ whole genome shotgun (WGS) entry which is preliminary data.</text>
</comment>
<protein>
    <submittedName>
        <fullName evidence="2">Uncharacterized protein</fullName>
    </submittedName>
</protein>
<feature type="region of interest" description="Disordered" evidence="1">
    <location>
        <begin position="98"/>
        <end position="198"/>
    </location>
</feature>